<gene>
    <name evidence="2" type="ORF">MAIC_03520</name>
</gene>
<dbReference type="KEGG" id="maic:MAIC_03520"/>
<evidence type="ECO:0000256" key="1">
    <source>
        <dbReference type="SAM" id="MobiDB-lite"/>
    </source>
</evidence>
<dbReference type="AlphaFoldDB" id="A0AAD1HII3"/>
<feature type="region of interest" description="Disordered" evidence="1">
    <location>
        <begin position="127"/>
        <end position="188"/>
    </location>
</feature>
<keyword evidence="3" id="KW-1185">Reference proteome</keyword>
<dbReference type="EMBL" id="AP022561">
    <property type="protein sequence ID" value="BBX05549.1"/>
    <property type="molecule type" value="Genomic_DNA"/>
</dbReference>
<organism evidence="2 3">
    <name type="scientific">Mycolicibacterium aichiense</name>
    <dbReference type="NCBI Taxonomy" id="1799"/>
    <lineage>
        <taxon>Bacteria</taxon>
        <taxon>Bacillati</taxon>
        <taxon>Actinomycetota</taxon>
        <taxon>Actinomycetes</taxon>
        <taxon>Mycobacteriales</taxon>
        <taxon>Mycobacteriaceae</taxon>
        <taxon>Mycolicibacterium</taxon>
    </lineage>
</organism>
<evidence type="ECO:0000313" key="3">
    <source>
        <dbReference type="Proteomes" id="UP000467327"/>
    </source>
</evidence>
<protein>
    <submittedName>
        <fullName evidence="2">Uncharacterized protein</fullName>
    </submittedName>
</protein>
<dbReference type="Proteomes" id="UP000467327">
    <property type="component" value="Chromosome"/>
</dbReference>
<proteinExistence type="predicted"/>
<sequence length="188" mass="20459">MTDSGPHVRFHPQQADPRYEPKMNKLLNSLTEAEFVLIRETEPAALTDLDEDALLDLHGRIRRARNKYVGLYRRKGAAKVSAKGARGAARSANERNGAKAEIFEGALGRVSKQLGVAAARSARELKDERLARARQESSAPAAPAKGGGKVATLGRARVDQSRKSPGRKKREAGSIATGARRQAKRDNR</sequence>
<accession>A0AAD1HII3</accession>
<reference evidence="2 3" key="1">
    <citation type="journal article" date="2019" name="Emerg. Microbes Infect.">
        <title>Comprehensive subspecies identification of 175 nontuberculous mycobacteria species based on 7547 genomic profiles.</title>
        <authorList>
            <person name="Matsumoto Y."/>
            <person name="Kinjo T."/>
            <person name="Motooka D."/>
            <person name="Nabeya D."/>
            <person name="Jung N."/>
            <person name="Uechi K."/>
            <person name="Horii T."/>
            <person name="Iida T."/>
            <person name="Fujita J."/>
            <person name="Nakamura S."/>
        </authorList>
    </citation>
    <scope>NUCLEOTIDE SEQUENCE [LARGE SCALE GENOMIC DNA]</scope>
    <source>
        <strain evidence="2 3">JCM 6376</strain>
    </source>
</reference>
<name>A0AAD1HII3_9MYCO</name>
<evidence type="ECO:0000313" key="2">
    <source>
        <dbReference type="EMBL" id="BBX05549.1"/>
    </source>
</evidence>